<name>A0ABR1GU98_9HYPO</name>
<feature type="compositionally biased region" description="Acidic residues" evidence="3">
    <location>
        <begin position="54"/>
        <end position="78"/>
    </location>
</feature>
<organism evidence="5 6">
    <name type="scientific">Neonectria punicea</name>
    <dbReference type="NCBI Taxonomy" id="979145"/>
    <lineage>
        <taxon>Eukaryota</taxon>
        <taxon>Fungi</taxon>
        <taxon>Dikarya</taxon>
        <taxon>Ascomycota</taxon>
        <taxon>Pezizomycotina</taxon>
        <taxon>Sordariomycetes</taxon>
        <taxon>Hypocreomycetidae</taxon>
        <taxon>Hypocreales</taxon>
        <taxon>Nectriaceae</taxon>
        <taxon>Neonectria</taxon>
    </lineage>
</organism>
<keyword evidence="1" id="KW-0808">Transferase</keyword>
<comment type="caution">
    <text evidence="5">The sequence shown here is derived from an EMBL/GenBank/DDBJ whole genome shotgun (WGS) entry which is preliminary data.</text>
</comment>
<accession>A0ABR1GU98</accession>
<protein>
    <recommendedName>
        <fullName evidence="4">N-acetyltransferase domain-containing protein</fullName>
    </recommendedName>
</protein>
<dbReference type="InterPro" id="IPR051556">
    <property type="entry name" value="N-term/lysine_N-AcTrnsfr"/>
</dbReference>
<dbReference type="PROSITE" id="PS51186">
    <property type="entry name" value="GNAT"/>
    <property type="match status" value="1"/>
</dbReference>
<evidence type="ECO:0000256" key="3">
    <source>
        <dbReference type="SAM" id="MobiDB-lite"/>
    </source>
</evidence>
<dbReference type="PANTHER" id="PTHR42919:SF8">
    <property type="entry name" value="N-ALPHA-ACETYLTRANSFERASE 50"/>
    <property type="match status" value="1"/>
</dbReference>
<evidence type="ECO:0000259" key="4">
    <source>
        <dbReference type="PROSITE" id="PS51186"/>
    </source>
</evidence>
<keyword evidence="6" id="KW-1185">Reference proteome</keyword>
<dbReference type="Pfam" id="PF00583">
    <property type="entry name" value="Acetyltransf_1"/>
    <property type="match status" value="1"/>
</dbReference>
<dbReference type="Proteomes" id="UP001498476">
    <property type="component" value="Unassembled WGS sequence"/>
</dbReference>
<dbReference type="Gene3D" id="3.40.630.30">
    <property type="match status" value="1"/>
</dbReference>
<evidence type="ECO:0000313" key="6">
    <source>
        <dbReference type="Proteomes" id="UP001498476"/>
    </source>
</evidence>
<dbReference type="InterPro" id="IPR016181">
    <property type="entry name" value="Acyl_CoA_acyltransferase"/>
</dbReference>
<feature type="region of interest" description="Disordered" evidence="3">
    <location>
        <begin position="269"/>
        <end position="377"/>
    </location>
</feature>
<feature type="compositionally biased region" description="Pro residues" evidence="3">
    <location>
        <begin position="82"/>
        <end position="93"/>
    </location>
</feature>
<evidence type="ECO:0000256" key="1">
    <source>
        <dbReference type="ARBA" id="ARBA00022679"/>
    </source>
</evidence>
<reference evidence="5 6" key="1">
    <citation type="journal article" date="2025" name="Microbiol. Resour. Announc.">
        <title>Draft genome sequences for Neonectria magnoliae and Neonectria punicea, canker pathogens of Liriodendron tulipifera and Acer saccharum in West Virginia.</title>
        <authorList>
            <person name="Petronek H.M."/>
            <person name="Kasson M.T."/>
            <person name="Metheny A.M."/>
            <person name="Stauder C.M."/>
            <person name="Lovett B."/>
            <person name="Lynch S.C."/>
            <person name="Garnas J.R."/>
            <person name="Kasson L.R."/>
            <person name="Stajich J.E."/>
        </authorList>
    </citation>
    <scope>NUCLEOTIDE SEQUENCE [LARGE SCALE GENOMIC DNA]</scope>
    <source>
        <strain evidence="5 6">NRRL 64653</strain>
    </source>
</reference>
<dbReference type="PANTHER" id="PTHR42919">
    <property type="entry name" value="N-ALPHA-ACETYLTRANSFERASE"/>
    <property type="match status" value="1"/>
</dbReference>
<feature type="domain" description="N-acetyltransferase" evidence="4">
    <location>
        <begin position="99"/>
        <end position="255"/>
    </location>
</feature>
<feature type="compositionally biased region" description="Low complexity" evidence="3">
    <location>
        <begin position="269"/>
        <end position="293"/>
    </location>
</feature>
<dbReference type="EMBL" id="JAZAVJ010000169">
    <property type="protein sequence ID" value="KAK7408909.1"/>
    <property type="molecule type" value="Genomic_DNA"/>
</dbReference>
<keyword evidence="2" id="KW-0012">Acyltransferase</keyword>
<evidence type="ECO:0000313" key="5">
    <source>
        <dbReference type="EMBL" id="KAK7408909.1"/>
    </source>
</evidence>
<dbReference type="SUPFAM" id="SSF55729">
    <property type="entry name" value="Acyl-CoA N-acyltransferases (Nat)"/>
    <property type="match status" value="1"/>
</dbReference>
<gene>
    <name evidence="5" type="ORF">QQX98_008913</name>
</gene>
<proteinExistence type="predicted"/>
<sequence>MTLPTAKPAQLSIRSFFQPKGPKYAPPPSKIANLSAPPTPPAPPARAAASRPEQDEDEDEEDEDNEDEDENKDEDPDAETPPQKPDAIPPLPASLPREAAIRPVTRSDINALRRINALLLPVNYSDHFYQRAVDPSTSGPYSRVITWAHDGAEPKVVGGVVCQVERTIQSSDGSLPQHLYIQSLCLLSPYRSLGLVNAAVDNIVATAVANPRLDVSAVTAHVWTENEEGLKWYEGRGFQREEYPIRGYYMKLRPDSAWFVHRPVRADVRNSLPSSSSPSNRSTVAPSATAATVNLPPMSGPPKGPTRPQLSPSGQSYQNQRADTEWNDLPEDMATGRLVVPGPTMGSGETKSTGSSRSSSIARKKRDRSYPAAAFGK</sequence>
<feature type="region of interest" description="Disordered" evidence="3">
    <location>
        <begin position="1"/>
        <end position="97"/>
    </location>
</feature>
<dbReference type="InterPro" id="IPR000182">
    <property type="entry name" value="GNAT_dom"/>
</dbReference>
<feature type="compositionally biased region" description="Polar residues" evidence="3">
    <location>
        <begin position="308"/>
        <end position="321"/>
    </location>
</feature>
<feature type="compositionally biased region" description="Low complexity" evidence="3">
    <location>
        <begin position="344"/>
        <end position="361"/>
    </location>
</feature>
<evidence type="ECO:0000256" key="2">
    <source>
        <dbReference type="ARBA" id="ARBA00023315"/>
    </source>
</evidence>